<keyword evidence="1" id="KW-0812">Transmembrane</keyword>
<reference evidence="2 3" key="1">
    <citation type="journal article" date="2015" name="Genome Announc.">
        <title>Expanding the biotechnology potential of lactobacilli through comparative genomics of 213 strains and associated genera.</title>
        <authorList>
            <person name="Sun Z."/>
            <person name="Harris H.M."/>
            <person name="McCann A."/>
            <person name="Guo C."/>
            <person name="Argimon S."/>
            <person name="Zhang W."/>
            <person name="Yang X."/>
            <person name="Jeffery I.B."/>
            <person name="Cooney J.C."/>
            <person name="Kagawa T.F."/>
            <person name="Liu W."/>
            <person name="Song Y."/>
            <person name="Salvetti E."/>
            <person name="Wrobel A."/>
            <person name="Rasinkangas P."/>
            <person name="Parkhill J."/>
            <person name="Rea M.C."/>
            <person name="O'Sullivan O."/>
            <person name="Ritari J."/>
            <person name="Douillard F.P."/>
            <person name="Paul Ross R."/>
            <person name="Yang R."/>
            <person name="Briner A.E."/>
            <person name="Felis G.E."/>
            <person name="de Vos W.M."/>
            <person name="Barrangou R."/>
            <person name="Klaenhammer T.R."/>
            <person name="Caufield P.W."/>
            <person name="Cui Y."/>
            <person name="Zhang H."/>
            <person name="O'Toole P.W."/>
        </authorList>
    </citation>
    <scope>NUCLEOTIDE SEQUENCE [LARGE SCALE GENOMIC DNA]</scope>
    <source>
        <strain evidence="2 3">DSM 19907</strain>
    </source>
</reference>
<dbReference type="EMBL" id="AZEI01000021">
    <property type="protein sequence ID" value="KRL17663.1"/>
    <property type="molecule type" value="Genomic_DNA"/>
</dbReference>
<evidence type="ECO:0000313" key="2">
    <source>
        <dbReference type="EMBL" id="KRL17663.1"/>
    </source>
</evidence>
<keyword evidence="1" id="KW-0472">Membrane</keyword>
<keyword evidence="1" id="KW-1133">Transmembrane helix</keyword>
<keyword evidence="3" id="KW-1185">Reference proteome</keyword>
<evidence type="ECO:0000313" key="3">
    <source>
        <dbReference type="Proteomes" id="UP000051977"/>
    </source>
</evidence>
<evidence type="ECO:0008006" key="4">
    <source>
        <dbReference type="Google" id="ProtNLM"/>
    </source>
</evidence>
<comment type="caution">
    <text evidence="2">The sequence shown here is derived from an EMBL/GenBank/DDBJ whole genome shotgun (WGS) entry which is preliminary data.</text>
</comment>
<protein>
    <recommendedName>
        <fullName evidence="4">DUF1003 domain-containing protein</fullName>
    </recommendedName>
</protein>
<organism evidence="2 3">
    <name type="scientific">Lentilactobacillus rapi DSM 19907 = JCM 15042</name>
    <dbReference type="NCBI Taxonomy" id="1423795"/>
    <lineage>
        <taxon>Bacteria</taxon>
        <taxon>Bacillati</taxon>
        <taxon>Bacillota</taxon>
        <taxon>Bacilli</taxon>
        <taxon>Lactobacillales</taxon>
        <taxon>Lactobacillaceae</taxon>
        <taxon>Lentilactobacillus</taxon>
    </lineage>
</organism>
<name>A0ABR5PF02_9LACO</name>
<accession>A0ABR5PF02</accession>
<sequence length="145" mass="16846">MNILPWRQAIGALALGKFRGKQVKYKNYFNTIYNFLIGGLITSLIMQAIVNKGFSMWLLYWLIVFVILTFFACFIQLILSLLAVNKENHKLIQNNIGIKEDRKRLLEDKKDLMDRNDRLGLEISMLKFMVSTKSIGGNNENRKDN</sequence>
<gene>
    <name evidence="2" type="ORF">FD12_GL001592</name>
</gene>
<evidence type="ECO:0000256" key="1">
    <source>
        <dbReference type="SAM" id="Phobius"/>
    </source>
</evidence>
<proteinExistence type="predicted"/>
<feature type="transmembrane region" description="Helical" evidence="1">
    <location>
        <begin position="58"/>
        <end position="84"/>
    </location>
</feature>
<dbReference type="Proteomes" id="UP000051977">
    <property type="component" value="Unassembled WGS sequence"/>
</dbReference>
<feature type="transmembrane region" description="Helical" evidence="1">
    <location>
        <begin position="27"/>
        <end position="46"/>
    </location>
</feature>